<proteinExistence type="predicted"/>
<dbReference type="EMBL" id="LAZR01002748">
    <property type="protein sequence ID" value="KKN26097.1"/>
    <property type="molecule type" value="Genomic_DNA"/>
</dbReference>
<protein>
    <submittedName>
        <fullName evidence="1">Uncharacterized protein</fullName>
    </submittedName>
</protein>
<dbReference type="AlphaFoldDB" id="A0A0F9PNC4"/>
<reference evidence="1" key="1">
    <citation type="journal article" date="2015" name="Nature">
        <title>Complex archaea that bridge the gap between prokaryotes and eukaryotes.</title>
        <authorList>
            <person name="Spang A."/>
            <person name="Saw J.H."/>
            <person name="Jorgensen S.L."/>
            <person name="Zaremba-Niedzwiedzka K."/>
            <person name="Martijn J."/>
            <person name="Lind A.E."/>
            <person name="van Eijk R."/>
            <person name="Schleper C."/>
            <person name="Guy L."/>
            <person name="Ettema T.J."/>
        </authorList>
    </citation>
    <scope>NUCLEOTIDE SEQUENCE</scope>
</reference>
<accession>A0A0F9PNC4</accession>
<name>A0A0F9PNC4_9ZZZZ</name>
<sequence length="64" mass="6994">MKDIVITKIATEARGGANINDCIEQLIIVALGFDCEAVLSHNNHEYTATSQKIIATVLVIEKPR</sequence>
<gene>
    <name evidence="1" type="ORF">LCGC14_0878140</name>
</gene>
<evidence type="ECO:0000313" key="1">
    <source>
        <dbReference type="EMBL" id="KKN26097.1"/>
    </source>
</evidence>
<comment type="caution">
    <text evidence="1">The sequence shown here is derived from an EMBL/GenBank/DDBJ whole genome shotgun (WGS) entry which is preliminary data.</text>
</comment>
<organism evidence="1">
    <name type="scientific">marine sediment metagenome</name>
    <dbReference type="NCBI Taxonomy" id="412755"/>
    <lineage>
        <taxon>unclassified sequences</taxon>
        <taxon>metagenomes</taxon>
        <taxon>ecological metagenomes</taxon>
    </lineage>
</organism>